<evidence type="ECO:0000313" key="2">
    <source>
        <dbReference type="EMBL" id="KAL0282127.1"/>
    </source>
</evidence>
<dbReference type="Pfam" id="PF13960">
    <property type="entry name" value="DUF4218"/>
    <property type="match status" value="1"/>
</dbReference>
<dbReference type="PANTHER" id="PTHR48258">
    <property type="entry name" value="DUF4218 DOMAIN-CONTAINING PROTEIN-RELATED"/>
    <property type="match status" value="1"/>
</dbReference>
<proteinExistence type="predicted"/>
<dbReference type="EMBL" id="JACGWK010001845">
    <property type="protein sequence ID" value="KAL0282127.1"/>
    <property type="molecule type" value="Genomic_DNA"/>
</dbReference>
<sequence>MEHLIVHLMNDARIGGPVQYRWMYPFERFLRELKKNVKNKAHVEASIVKAYMSKKSACLLHSTLRQTCNPNEACLEEMMSARAAMIDSRASGATKKTWLSGPERHIIETYILTNYEVVTPYYNAKVIAIHAYFVNGYNFQTEHHNTGNSTMNCGISVKVHRIQIRKMISMLSSKRSFN</sequence>
<comment type="caution">
    <text evidence="2">The sequence shown here is derived from an EMBL/GenBank/DDBJ whole genome shotgun (WGS) entry which is preliminary data.</text>
</comment>
<protein>
    <recommendedName>
        <fullName evidence="1">DUF4218 domain-containing protein</fullName>
    </recommendedName>
</protein>
<name>A0AAW2IJZ6_9LAMI</name>
<feature type="domain" description="DUF4218" evidence="1">
    <location>
        <begin position="1"/>
        <end position="65"/>
    </location>
</feature>
<dbReference type="PANTHER" id="PTHR48258:SF4">
    <property type="entry name" value="DUF4216 DOMAIN-CONTAINING PROTEIN"/>
    <property type="match status" value="1"/>
</dbReference>
<reference evidence="2" key="1">
    <citation type="submission" date="2020-06" db="EMBL/GenBank/DDBJ databases">
        <authorList>
            <person name="Li T."/>
            <person name="Hu X."/>
            <person name="Zhang T."/>
            <person name="Song X."/>
            <person name="Zhang H."/>
            <person name="Dai N."/>
            <person name="Sheng W."/>
            <person name="Hou X."/>
            <person name="Wei L."/>
        </authorList>
    </citation>
    <scope>NUCLEOTIDE SEQUENCE</scope>
    <source>
        <strain evidence="2">G01</strain>
        <tissue evidence="2">Leaf</tissue>
    </source>
</reference>
<reference evidence="2" key="2">
    <citation type="journal article" date="2024" name="Plant">
        <title>Genomic evolution and insights into agronomic trait innovations of Sesamum species.</title>
        <authorList>
            <person name="Miao H."/>
            <person name="Wang L."/>
            <person name="Qu L."/>
            <person name="Liu H."/>
            <person name="Sun Y."/>
            <person name="Le M."/>
            <person name="Wang Q."/>
            <person name="Wei S."/>
            <person name="Zheng Y."/>
            <person name="Lin W."/>
            <person name="Duan Y."/>
            <person name="Cao H."/>
            <person name="Xiong S."/>
            <person name="Wang X."/>
            <person name="Wei L."/>
            <person name="Li C."/>
            <person name="Ma Q."/>
            <person name="Ju M."/>
            <person name="Zhao R."/>
            <person name="Li G."/>
            <person name="Mu C."/>
            <person name="Tian Q."/>
            <person name="Mei H."/>
            <person name="Zhang T."/>
            <person name="Gao T."/>
            <person name="Zhang H."/>
        </authorList>
    </citation>
    <scope>NUCLEOTIDE SEQUENCE</scope>
    <source>
        <strain evidence="2">G01</strain>
    </source>
</reference>
<dbReference type="AlphaFoldDB" id="A0AAW2IJZ6"/>
<dbReference type="InterPro" id="IPR025452">
    <property type="entry name" value="DUF4218"/>
</dbReference>
<evidence type="ECO:0000259" key="1">
    <source>
        <dbReference type="Pfam" id="PF13960"/>
    </source>
</evidence>
<organism evidence="2">
    <name type="scientific">Sesamum angustifolium</name>
    <dbReference type="NCBI Taxonomy" id="2727405"/>
    <lineage>
        <taxon>Eukaryota</taxon>
        <taxon>Viridiplantae</taxon>
        <taxon>Streptophyta</taxon>
        <taxon>Embryophyta</taxon>
        <taxon>Tracheophyta</taxon>
        <taxon>Spermatophyta</taxon>
        <taxon>Magnoliopsida</taxon>
        <taxon>eudicotyledons</taxon>
        <taxon>Gunneridae</taxon>
        <taxon>Pentapetalae</taxon>
        <taxon>asterids</taxon>
        <taxon>lamiids</taxon>
        <taxon>Lamiales</taxon>
        <taxon>Pedaliaceae</taxon>
        <taxon>Sesamum</taxon>
    </lineage>
</organism>
<accession>A0AAW2IJZ6</accession>
<gene>
    <name evidence="2" type="ORF">Sangu_2969800</name>
</gene>